<evidence type="ECO:0000313" key="1">
    <source>
        <dbReference type="EMBL" id="MBE9078021.1"/>
    </source>
</evidence>
<accession>A0A8J7DLZ7</accession>
<organism evidence="1 2">
    <name type="scientific">Vasconcelosia minhoensis LEGE 07310</name>
    <dbReference type="NCBI Taxonomy" id="915328"/>
    <lineage>
        <taxon>Bacteria</taxon>
        <taxon>Bacillati</taxon>
        <taxon>Cyanobacteriota</taxon>
        <taxon>Cyanophyceae</taxon>
        <taxon>Nodosilineales</taxon>
        <taxon>Cymatolegaceae</taxon>
        <taxon>Vasconcelosia</taxon>
        <taxon>Vasconcelosia minhoensis</taxon>
    </lineage>
</organism>
<reference evidence="1" key="1">
    <citation type="submission" date="2020-10" db="EMBL/GenBank/DDBJ databases">
        <authorList>
            <person name="Castelo-Branco R."/>
            <person name="Eusebio N."/>
            <person name="Adriana R."/>
            <person name="Vieira A."/>
            <person name="Brugerolle De Fraissinette N."/>
            <person name="Rezende De Castro R."/>
            <person name="Schneider M.P."/>
            <person name="Vasconcelos V."/>
            <person name="Leao P.N."/>
        </authorList>
    </citation>
    <scope>NUCLEOTIDE SEQUENCE</scope>
    <source>
        <strain evidence="1">LEGE 07310</strain>
    </source>
</reference>
<dbReference type="AlphaFoldDB" id="A0A8J7DLZ7"/>
<dbReference type="Pfam" id="PF13267">
    <property type="entry name" value="DUF4058"/>
    <property type="match status" value="1"/>
</dbReference>
<keyword evidence="2" id="KW-1185">Reference proteome</keyword>
<name>A0A8J7DLZ7_9CYAN</name>
<proteinExistence type="predicted"/>
<dbReference type="InterPro" id="IPR025132">
    <property type="entry name" value="DUF4058"/>
</dbReference>
<dbReference type="EMBL" id="JADEXG010000025">
    <property type="protein sequence ID" value="MBE9078021.1"/>
    <property type="molecule type" value="Genomic_DNA"/>
</dbReference>
<dbReference type="RefSeq" id="WP_193907426.1">
    <property type="nucleotide sequence ID" value="NZ_JADEXG010000025.1"/>
</dbReference>
<protein>
    <submittedName>
        <fullName evidence="1">DUF4058 family protein</fullName>
    </submittedName>
</protein>
<sequence length="253" mass="28404">MPSPFPGMNPYLENPTLWPEVHSRLIVAIADGLNPQLMPKYRAAIERRVYDLQGDEAVLIGIPDVTLEQRLASEIAAQNTVATMKPASPMKVRVPMPLELRESYLQIQEIDTGEVVAAVELLSPTNKRSGTGRNAYEEKRREILSSRTHLIEIDLLRSGEPMALAAGQLKSHYRILVSRSELRPQADLYAFNLPDEIPQFPLPLKAEDSEPVVDLHVLLDQVYDRAGYEVVIDYAQAPVPAWLSSWLKQQDTT</sequence>
<gene>
    <name evidence="1" type="ORF">IQ241_12075</name>
</gene>
<evidence type="ECO:0000313" key="2">
    <source>
        <dbReference type="Proteomes" id="UP000636505"/>
    </source>
</evidence>
<comment type="caution">
    <text evidence="1">The sequence shown here is derived from an EMBL/GenBank/DDBJ whole genome shotgun (WGS) entry which is preliminary data.</text>
</comment>
<dbReference type="Proteomes" id="UP000636505">
    <property type="component" value="Unassembled WGS sequence"/>
</dbReference>